<protein>
    <submittedName>
        <fullName evidence="1">Uncharacterized protein</fullName>
    </submittedName>
</protein>
<accession>A0A0E1VVB3</accession>
<organism evidence="1">
    <name type="scientific">Burkholderia pseudomallei 1710a</name>
    <dbReference type="NCBI Taxonomy" id="320371"/>
    <lineage>
        <taxon>Bacteria</taxon>
        <taxon>Pseudomonadati</taxon>
        <taxon>Pseudomonadota</taxon>
        <taxon>Betaproteobacteria</taxon>
        <taxon>Burkholderiales</taxon>
        <taxon>Burkholderiaceae</taxon>
        <taxon>Burkholderia</taxon>
        <taxon>pseudomallei group</taxon>
    </lineage>
</organism>
<dbReference type="HOGENOM" id="CLU_3181102_0_0_4"/>
<dbReference type="Proteomes" id="UP000001812">
    <property type="component" value="Chromosome II"/>
</dbReference>
<sequence length="46" mass="5153">MKLLSISNRASHSNDHAIACLEKHCETIVPIVALRRQCRGRQGIEP</sequence>
<gene>
    <name evidence="1" type="ORF">BURPS1710A_A1593</name>
</gene>
<name>A0A0E1VVB3_BURPE</name>
<reference evidence="1" key="1">
    <citation type="submission" date="2009-05" db="EMBL/GenBank/DDBJ databases">
        <authorList>
            <person name="Harkins D.M."/>
            <person name="DeShazer D."/>
            <person name="Woods D.E."/>
            <person name="Brinkac L.M."/>
            <person name="Brown K.A."/>
            <person name="Hung G.C."/>
            <person name="Tuanyok A."/>
            <person name="Zhang B."/>
            <person name="Nierman W.C."/>
        </authorList>
    </citation>
    <scope>NUCLEOTIDE SEQUENCE [LARGE SCALE GENOMIC DNA]</scope>
    <source>
        <strain evidence="1">1710a</strain>
    </source>
</reference>
<proteinExistence type="predicted"/>
<dbReference type="EMBL" id="CM000833">
    <property type="protein sequence ID" value="EET04860.1"/>
    <property type="molecule type" value="Genomic_DNA"/>
</dbReference>
<dbReference type="AlphaFoldDB" id="A0A0E1VVB3"/>
<evidence type="ECO:0000313" key="1">
    <source>
        <dbReference type="EMBL" id="EET04860.1"/>
    </source>
</evidence>